<organism evidence="2 3">
    <name type="scientific">Hebeloma cylindrosporum</name>
    <dbReference type="NCBI Taxonomy" id="76867"/>
    <lineage>
        <taxon>Eukaryota</taxon>
        <taxon>Fungi</taxon>
        <taxon>Dikarya</taxon>
        <taxon>Basidiomycota</taxon>
        <taxon>Agaricomycotina</taxon>
        <taxon>Agaricomycetes</taxon>
        <taxon>Agaricomycetidae</taxon>
        <taxon>Agaricales</taxon>
        <taxon>Agaricineae</taxon>
        <taxon>Hymenogastraceae</taxon>
        <taxon>Hebeloma</taxon>
    </lineage>
</organism>
<gene>
    <name evidence="2" type="ORF">M413DRAFT_17235</name>
</gene>
<accession>A0A0C3C8J8</accession>
<reference evidence="3" key="2">
    <citation type="submission" date="2015-01" db="EMBL/GenBank/DDBJ databases">
        <title>Evolutionary Origins and Diversification of the Mycorrhizal Mutualists.</title>
        <authorList>
            <consortium name="DOE Joint Genome Institute"/>
            <consortium name="Mycorrhizal Genomics Consortium"/>
            <person name="Kohler A."/>
            <person name="Kuo A."/>
            <person name="Nagy L.G."/>
            <person name="Floudas D."/>
            <person name="Copeland A."/>
            <person name="Barry K.W."/>
            <person name="Cichocki N."/>
            <person name="Veneault-Fourrey C."/>
            <person name="LaButti K."/>
            <person name="Lindquist E.A."/>
            <person name="Lipzen A."/>
            <person name="Lundell T."/>
            <person name="Morin E."/>
            <person name="Murat C."/>
            <person name="Riley R."/>
            <person name="Ohm R."/>
            <person name="Sun H."/>
            <person name="Tunlid A."/>
            <person name="Henrissat B."/>
            <person name="Grigoriev I.V."/>
            <person name="Hibbett D.S."/>
            <person name="Martin F."/>
        </authorList>
    </citation>
    <scope>NUCLEOTIDE SEQUENCE [LARGE SCALE GENOMIC DNA]</scope>
    <source>
        <strain evidence="3">h7</strain>
    </source>
</reference>
<dbReference type="EMBL" id="KN831772">
    <property type="protein sequence ID" value="KIM45135.1"/>
    <property type="molecule type" value="Genomic_DNA"/>
</dbReference>
<feature type="region of interest" description="Disordered" evidence="1">
    <location>
        <begin position="1"/>
        <end position="34"/>
    </location>
</feature>
<reference evidence="2 3" key="1">
    <citation type="submission" date="2014-04" db="EMBL/GenBank/DDBJ databases">
        <authorList>
            <consortium name="DOE Joint Genome Institute"/>
            <person name="Kuo A."/>
            <person name="Gay G."/>
            <person name="Dore J."/>
            <person name="Kohler A."/>
            <person name="Nagy L.G."/>
            <person name="Floudas D."/>
            <person name="Copeland A."/>
            <person name="Barry K.W."/>
            <person name="Cichocki N."/>
            <person name="Veneault-Fourrey C."/>
            <person name="LaButti K."/>
            <person name="Lindquist E.A."/>
            <person name="Lipzen A."/>
            <person name="Lundell T."/>
            <person name="Morin E."/>
            <person name="Murat C."/>
            <person name="Sun H."/>
            <person name="Tunlid A."/>
            <person name="Henrissat B."/>
            <person name="Grigoriev I.V."/>
            <person name="Hibbett D.S."/>
            <person name="Martin F."/>
            <person name="Nordberg H.P."/>
            <person name="Cantor M.N."/>
            <person name="Hua S.X."/>
        </authorList>
    </citation>
    <scope>NUCLEOTIDE SEQUENCE [LARGE SCALE GENOMIC DNA]</scope>
    <source>
        <strain evidence="3">h7</strain>
    </source>
</reference>
<protein>
    <submittedName>
        <fullName evidence="2">Uncharacterized protein</fullName>
    </submittedName>
</protein>
<evidence type="ECO:0000313" key="3">
    <source>
        <dbReference type="Proteomes" id="UP000053424"/>
    </source>
</evidence>
<evidence type="ECO:0000256" key="1">
    <source>
        <dbReference type="SAM" id="MobiDB-lite"/>
    </source>
</evidence>
<sequence length="126" mass="13653">MSDAEPMYPDVSHSRLQSNASSISSNASDSPVTHSPAYPTFDIYPLPFFSNSGSVDPESHNYSHYSGQSPNSQIGLMQPSRSFVHHGSNCTQIPKLRVACASGINGQRTMWSHCEQCGAISMVESD</sequence>
<dbReference type="HOGENOM" id="CLU_131088_0_0_1"/>
<dbReference type="Proteomes" id="UP000053424">
    <property type="component" value="Unassembled WGS sequence"/>
</dbReference>
<dbReference type="OrthoDB" id="2574468at2759"/>
<dbReference type="AlphaFoldDB" id="A0A0C3C8J8"/>
<keyword evidence="3" id="KW-1185">Reference proteome</keyword>
<name>A0A0C3C8J8_HEBCY</name>
<feature type="compositionally biased region" description="Low complexity" evidence="1">
    <location>
        <begin position="18"/>
        <end position="30"/>
    </location>
</feature>
<proteinExistence type="predicted"/>
<evidence type="ECO:0000313" key="2">
    <source>
        <dbReference type="EMBL" id="KIM45135.1"/>
    </source>
</evidence>